<sequence length="237" mass="24075">MSVADVASVVEDASLVANGNVLWNDSDADGDTLSVTAVNGQAAGVGATILGIYGTLLLGADGQYSYTLANDQANVRALAAGQTVTETFRYTLSDGQPHFVPRPSPWQNLISQSQAFDNAAWSRFSVPGTLPAVAAHVAADPFGTNLGADRLALAGIASGIYYTRPSPGSTASASGCAWSVAAARSASTTTTASPRPCDPPPPPANGSASPGPSPATLPWCTTSIRPRRAFSRSGAHS</sequence>
<feature type="region of interest" description="Disordered" evidence="1">
    <location>
        <begin position="187"/>
        <end position="237"/>
    </location>
</feature>
<accession>A0ABV7C2Z8</accession>
<dbReference type="EMBL" id="JBHRSB010000012">
    <property type="protein sequence ID" value="MFC3003546.1"/>
    <property type="molecule type" value="Genomic_DNA"/>
</dbReference>
<dbReference type="RefSeq" id="WP_343215313.1">
    <property type="nucleotide sequence ID" value="NZ_JAFNJS010000012.1"/>
</dbReference>
<evidence type="ECO:0000313" key="4">
    <source>
        <dbReference type="Proteomes" id="UP001595420"/>
    </source>
</evidence>
<organism evidence="3 4">
    <name type="scientific">Falsiroseomonas tokyonensis</name>
    <dbReference type="NCBI Taxonomy" id="430521"/>
    <lineage>
        <taxon>Bacteria</taxon>
        <taxon>Pseudomonadati</taxon>
        <taxon>Pseudomonadota</taxon>
        <taxon>Alphaproteobacteria</taxon>
        <taxon>Acetobacterales</taxon>
        <taxon>Roseomonadaceae</taxon>
        <taxon>Falsiroseomonas</taxon>
    </lineage>
</organism>
<dbReference type="Proteomes" id="UP001595420">
    <property type="component" value="Unassembled WGS sequence"/>
</dbReference>
<dbReference type="NCBIfam" id="TIGR01965">
    <property type="entry name" value="VCBS_repeat"/>
    <property type="match status" value="1"/>
</dbReference>
<keyword evidence="4" id="KW-1185">Reference proteome</keyword>
<dbReference type="InterPro" id="IPR013783">
    <property type="entry name" value="Ig-like_fold"/>
</dbReference>
<evidence type="ECO:0000256" key="1">
    <source>
        <dbReference type="SAM" id="MobiDB-lite"/>
    </source>
</evidence>
<evidence type="ECO:0000259" key="2">
    <source>
        <dbReference type="Pfam" id="PF17803"/>
    </source>
</evidence>
<gene>
    <name evidence="3" type="ORF">ACFOD3_26870</name>
</gene>
<feature type="compositionally biased region" description="Low complexity" evidence="1">
    <location>
        <begin position="205"/>
        <end position="218"/>
    </location>
</feature>
<dbReference type="InterPro" id="IPR040853">
    <property type="entry name" value="RapA2_cadherin-like"/>
</dbReference>
<dbReference type="InterPro" id="IPR010221">
    <property type="entry name" value="VCBS_dom"/>
</dbReference>
<protein>
    <submittedName>
        <fullName evidence="3">Ig-like domain-containing protein</fullName>
    </submittedName>
</protein>
<dbReference type="Pfam" id="PF17803">
    <property type="entry name" value="Cadherin_4"/>
    <property type="match status" value="1"/>
</dbReference>
<reference evidence="4" key="1">
    <citation type="journal article" date="2019" name="Int. J. Syst. Evol. Microbiol.">
        <title>The Global Catalogue of Microorganisms (GCM) 10K type strain sequencing project: providing services to taxonomists for standard genome sequencing and annotation.</title>
        <authorList>
            <consortium name="The Broad Institute Genomics Platform"/>
            <consortium name="The Broad Institute Genome Sequencing Center for Infectious Disease"/>
            <person name="Wu L."/>
            <person name="Ma J."/>
        </authorList>
    </citation>
    <scope>NUCLEOTIDE SEQUENCE [LARGE SCALE GENOMIC DNA]</scope>
    <source>
        <strain evidence="4">CGMCC 1.16855</strain>
    </source>
</reference>
<name>A0ABV7C2Z8_9PROT</name>
<comment type="caution">
    <text evidence="3">The sequence shown here is derived from an EMBL/GenBank/DDBJ whole genome shotgun (WGS) entry which is preliminary data.</text>
</comment>
<evidence type="ECO:0000313" key="3">
    <source>
        <dbReference type="EMBL" id="MFC3003546.1"/>
    </source>
</evidence>
<feature type="domain" description="RapA2 cadherin-like" evidence="2">
    <location>
        <begin position="3"/>
        <end position="66"/>
    </location>
</feature>
<dbReference type="Gene3D" id="2.60.40.10">
    <property type="entry name" value="Immunoglobulins"/>
    <property type="match status" value="1"/>
</dbReference>
<proteinExistence type="predicted"/>